<sequence>MHYKFSIKGSEGDLYTVLLKEDDGVFNLTCDCIAGSYGKKCKHKTSVIEDISSGNISDVSQSDFMGSELYSHYLSLKESEAELELAKKNVKRMTARLERLMAG</sequence>
<feature type="coiled-coil region" evidence="2">
    <location>
        <begin position="76"/>
        <end position="103"/>
    </location>
</feature>
<dbReference type="InterPro" id="IPR007527">
    <property type="entry name" value="Znf_SWIM"/>
</dbReference>
<dbReference type="Proteomes" id="UP001168107">
    <property type="component" value="Unassembled WGS sequence"/>
</dbReference>
<evidence type="ECO:0000259" key="3">
    <source>
        <dbReference type="PROSITE" id="PS50966"/>
    </source>
</evidence>
<feature type="domain" description="SWIM-type" evidence="3">
    <location>
        <begin position="15"/>
        <end position="52"/>
    </location>
</feature>
<evidence type="ECO:0000256" key="1">
    <source>
        <dbReference type="PROSITE-ProRule" id="PRU00325"/>
    </source>
</evidence>
<keyword evidence="1" id="KW-0479">Metal-binding</keyword>
<gene>
    <name evidence="4" type="ORF">OB935_04120</name>
</gene>
<proteinExistence type="predicted"/>
<keyword evidence="5" id="KW-1185">Reference proteome</keyword>
<keyword evidence="1" id="KW-0862">Zinc</keyword>
<protein>
    <recommendedName>
        <fullName evidence="3">SWIM-type domain-containing protein</fullName>
    </recommendedName>
</protein>
<comment type="caution">
    <text evidence="4">The sequence shown here is derived from an EMBL/GenBank/DDBJ whole genome shotgun (WGS) entry which is preliminary data.</text>
</comment>
<evidence type="ECO:0000256" key="2">
    <source>
        <dbReference type="SAM" id="Coils"/>
    </source>
</evidence>
<keyword evidence="1" id="KW-0863">Zinc-finger</keyword>
<dbReference type="PROSITE" id="PS50966">
    <property type="entry name" value="ZF_SWIM"/>
    <property type="match status" value="1"/>
</dbReference>
<dbReference type="RefSeq" id="WP_290017301.1">
    <property type="nucleotide sequence ID" value="NZ_JAOPLL010000001.1"/>
</dbReference>
<name>A0ABT7PVB6_9GAMM</name>
<organism evidence="4 5">
    <name type="scientific">Aeromonas bestiarum</name>
    <dbReference type="NCBI Taxonomy" id="105751"/>
    <lineage>
        <taxon>Bacteria</taxon>
        <taxon>Pseudomonadati</taxon>
        <taxon>Pseudomonadota</taxon>
        <taxon>Gammaproteobacteria</taxon>
        <taxon>Aeromonadales</taxon>
        <taxon>Aeromonadaceae</taxon>
        <taxon>Aeromonas</taxon>
    </lineage>
</organism>
<reference evidence="4" key="1">
    <citation type="submission" date="2024-05" db="EMBL/GenBank/DDBJ databases">
        <title>WGS of Aeromonas isolates.</title>
        <authorList>
            <person name="Lee H."/>
        </authorList>
    </citation>
    <scope>NUCLEOTIDE SEQUENCE</scope>
    <source>
        <strain evidence="4">SU58-3</strain>
    </source>
</reference>
<accession>A0ABT7PVB6</accession>
<evidence type="ECO:0000313" key="5">
    <source>
        <dbReference type="Proteomes" id="UP001168107"/>
    </source>
</evidence>
<dbReference type="EMBL" id="JAOPLL010000001">
    <property type="protein sequence ID" value="MDM5071040.1"/>
    <property type="molecule type" value="Genomic_DNA"/>
</dbReference>
<evidence type="ECO:0000313" key="4">
    <source>
        <dbReference type="EMBL" id="MDM5071040.1"/>
    </source>
</evidence>
<keyword evidence="2" id="KW-0175">Coiled coil</keyword>